<evidence type="ECO:0000313" key="11">
    <source>
        <dbReference type="Proteomes" id="UP000008312"/>
    </source>
</evidence>
<dbReference type="Gene3D" id="1.20.58.530">
    <property type="match status" value="1"/>
</dbReference>
<dbReference type="GO" id="GO:0016020">
    <property type="term" value="C:membrane"/>
    <property type="evidence" value="ECO:0007669"/>
    <property type="project" value="TreeGrafter"/>
</dbReference>
<feature type="compositionally biased region" description="Polar residues" evidence="7">
    <location>
        <begin position="16"/>
        <end position="27"/>
    </location>
</feature>
<evidence type="ECO:0000256" key="6">
    <source>
        <dbReference type="PROSITE-ProRule" id="PRU00782"/>
    </source>
</evidence>
<dbReference type="FunCoup" id="D8M5G1">
    <property type="interactions" value="3"/>
</dbReference>
<proteinExistence type="inferred from homology"/>
<dbReference type="Gene3D" id="2.20.70.10">
    <property type="match status" value="1"/>
</dbReference>
<dbReference type="OrthoDB" id="6108017at2759"/>
<feature type="domain" description="Myosin motor" evidence="9">
    <location>
        <begin position="168"/>
        <end position="837"/>
    </location>
</feature>
<organism evidence="10">
    <name type="scientific">Blastocystis hominis</name>
    <dbReference type="NCBI Taxonomy" id="12968"/>
    <lineage>
        <taxon>Eukaryota</taxon>
        <taxon>Sar</taxon>
        <taxon>Stramenopiles</taxon>
        <taxon>Bigyra</taxon>
        <taxon>Opalozoa</taxon>
        <taxon>Opalinata</taxon>
        <taxon>Blastocystidae</taxon>
        <taxon>Blastocystis</taxon>
    </lineage>
</organism>
<dbReference type="PANTHER" id="PTHR13140">
    <property type="entry name" value="MYOSIN"/>
    <property type="match status" value="1"/>
</dbReference>
<evidence type="ECO:0000256" key="1">
    <source>
        <dbReference type="ARBA" id="ARBA00022741"/>
    </source>
</evidence>
<dbReference type="GO" id="GO:0005524">
    <property type="term" value="F:ATP binding"/>
    <property type="evidence" value="ECO:0007669"/>
    <property type="project" value="UniProtKB-UniRule"/>
</dbReference>
<evidence type="ECO:0000256" key="7">
    <source>
        <dbReference type="SAM" id="MobiDB-lite"/>
    </source>
</evidence>
<dbReference type="OMA" id="KGDYLNM"/>
<gene>
    <name evidence="10" type="ORF">GSBLH_T00003193001</name>
</gene>
<dbReference type="Pfam" id="PF00063">
    <property type="entry name" value="Myosin_head"/>
    <property type="match status" value="1"/>
</dbReference>
<keyword evidence="4 6" id="KW-0505">Motor protein</keyword>
<comment type="similarity">
    <text evidence="6">Belongs to the TRAFAC class myosin-kinesin ATPase superfamily. Myosin family.</text>
</comment>
<dbReference type="Gene3D" id="1.10.10.820">
    <property type="match status" value="1"/>
</dbReference>
<sequence>MFSSQPATRASLKPSIPSSRPANSSPKPSDLASSKPANSSPKPSDLFSSKPVKPSPSPSTSFKSSSKPTRSVLSGGGWEERYTADDVPYYYHKETDSLSWDKPECLLTEAEKAEGRRQWVWIADEAEGWVPVCVESAKGSTITGRREDGTIVTSKQNGGTVQWSSLRELPDDVVLLEDCNEPSILYTVRKRYMEGKIYTWVGSNKTILLSVNPFQNLPLYSPEQISLHANPPPNRLLPPHVYDIAYSAFQEMSVDGTDQSILISGESGAGKTEATKQCLGFIAEVAGSDSSLEQKVLQTNPVLEAFGNAKTVRNNNSSRFGKWIEVHFSNRNHVCGASIECYLLEKSRVVDQQKGERNFHIFYQLLSSPDLCRAYNLTSAADYRYLTAGQCLEVEGMDDKANFLEVLNSFESLGFSQEDRESVLSLLAAILKLGNIKYEETGGASLHPGSSISNEDVLCEAATLLQIPANSLKEAICTRRITVKEGNGVNVTIIPLSCREAIQNCDALAKELYSRLFDWIVEKINLSLRGERNKFIGFLDIFGFEIFEKNSFEQLCINYANERLQQLFNSSTFKEEETVYRNEGVEFQHVDFIDNSEVLDMLENRFGGLFCAIDDQVKIRGGTDENLMKAIRNTLTKYSCFDGNCRSPLEFGVCHYAGKVTYTITGFTDKNRDRIFDYLYELVSSSSSPFIASLFPPLSSSTMRTTVCSKFQKQLKDLLTILQASQRKYIRCVKPNDKKRPRLFDCVHSLEQLRYSGVFEAVKIRKEGYPFRYSHQQFVHRYRCLPMTKGISVSSDVRQAIQDVIRSRPECKDRIYVGRSLVLYRAPEHRILELARNLGNR</sequence>
<evidence type="ECO:0008006" key="12">
    <source>
        <dbReference type="Google" id="ProtNLM"/>
    </source>
</evidence>
<feature type="region of interest" description="Disordered" evidence="7">
    <location>
        <begin position="1"/>
        <end position="76"/>
    </location>
</feature>
<dbReference type="CDD" id="cd14872">
    <property type="entry name" value="MYSc_Myo4"/>
    <property type="match status" value="1"/>
</dbReference>
<dbReference type="Proteomes" id="UP000008312">
    <property type="component" value="Unassembled WGS sequence"/>
</dbReference>
<evidence type="ECO:0000256" key="3">
    <source>
        <dbReference type="ARBA" id="ARBA00023123"/>
    </source>
</evidence>
<feature type="binding site" evidence="6">
    <location>
        <begin position="265"/>
        <end position="272"/>
    </location>
    <ligand>
        <name>ATP</name>
        <dbReference type="ChEBI" id="CHEBI:30616"/>
    </ligand>
</feature>
<dbReference type="SMART" id="SM00456">
    <property type="entry name" value="WW"/>
    <property type="match status" value="1"/>
</dbReference>
<dbReference type="GO" id="GO:0051015">
    <property type="term" value="F:actin filament binding"/>
    <property type="evidence" value="ECO:0007669"/>
    <property type="project" value="TreeGrafter"/>
</dbReference>
<dbReference type="GO" id="GO:0000146">
    <property type="term" value="F:microfilament motor activity"/>
    <property type="evidence" value="ECO:0007669"/>
    <property type="project" value="TreeGrafter"/>
</dbReference>
<evidence type="ECO:0000259" key="9">
    <source>
        <dbReference type="PROSITE" id="PS51456"/>
    </source>
</evidence>
<dbReference type="SUPFAM" id="SSF52540">
    <property type="entry name" value="P-loop containing nucleoside triphosphate hydrolases"/>
    <property type="match status" value="1"/>
</dbReference>
<reference evidence="10" key="1">
    <citation type="submission" date="2010-02" db="EMBL/GenBank/DDBJ databases">
        <title>Sequencing and annotation of the Blastocystis hominis genome.</title>
        <authorList>
            <person name="Wincker P."/>
        </authorList>
    </citation>
    <scope>NUCLEOTIDE SEQUENCE</scope>
    <source>
        <strain evidence="10">Singapore isolate B</strain>
    </source>
</reference>
<dbReference type="FunFam" id="1.10.10.820:FF:000001">
    <property type="entry name" value="Myosin heavy chain"/>
    <property type="match status" value="1"/>
</dbReference>
<dbReference type="Gene3D" id="6.20.240.20">
    <property type="match status" value="1"/>
</dbReference>
<evidence type="ECO:0000259" key="8">
    <source>
        <dbReference type="PROSITE" id="PS50020"/>
    </source>
</evidence>
<feature type="compositionally biased region" description="Low complexity" evidence="7">
    <location>
        <begin position="32"/>
        <end position="72"/>
    </location>
</feature>
<accession>D8M5G1</accession>
<dbReference type="InterPro" id="IPR001202">
    <property type="entry name" value="WW_dom"/>
</dbReference>
<feature type="region of interest" description="Actin-binding" evidence="6">
    <location>
        <begin position="715"/>
        <end position="737"/>
    </location>
</feature>
<dbReference type="Gene3D" id="3.40.850.10">
    <property type="entry name" value="Kinesin motor domain"/>
    <property type="match status" value="1"/>
</dbReference>
<evidence type="ECO:0000313" key="10">
    <source>
        <dbReference type="EMBL" id="CBK23300.2"/>
    </source>
</evidence>
<name>D8M5G1_BLAHO</name>
<dbReference type="EMBL" id="FN668659">
    <property type="protein sequence ID" value="CBK23300.2"/>
    <property type="molecule type" value="Genomic_DNA"/>
</dbReference>
<dbReference type="AlphaFoldDB" id="D8M5G1"/>
<dbReference type="InterPro" id="IPR001609">
    <property type="entry name" value="Myosin_head_motor_dom-like"/>
</dbReference>
<dbReference type="SUPFAM" id="SSF51045">
    <property type="entry name" value="WW domain"/>
    <property type="match status" value="1"/>
</dbReference>
<dbReference type="GO" id="GO:0016459">
    <property type="term" value="C:myosin complex"/>
    <property type="evidence" value="ECO:0007669"/>
    <property type="project" value="UniProtKB-KW"/>
</dbReference>
<keyword evidence="5 6" id="KW-0009">Actin-binding</keyword>
<evidence type="ECO:0000256" key="5">
    <source>
        <dbReference type="ARBA" id="ARBA00023203"/>
    </source>
</evidence>
<dbReference type="InParanoid" id="D8M5G1"/>
<feature type="domain" description="WW" evidence="8">
    <location>
        <begin position="77"/>
        <end position="105"/>
    </location>
</feature>
<dbReference type="RefSeq" id="XP_012897348.1">
    <property type="nucleotide sequence ID" value="XM_013041894.1"/>
</dbReference>
<evidence type="ECO:0000256" key="4">
    <source>
        <dbReference type="ARBA" id="ARBA00023175"/>
    </source>
</evidence>
<dbReference type="CDD" id="cd00201">
    <property type="entry name" value="WW"/>
    <property type="match status" value="1"/>
</dbReference>
<keyword evidence="2 6" id="KW-0067">ATP-binding</keyword>
<protein>
    <recommendedName>
        <fullName evidence="12">Myosin motor domain-containing protein</fullName>
    </recommendedName>
</protein>
<dbReference type="InterPro" id="IPR027417">
    <property type="entry name" value="P-loop_NTPase"/>
</dbReference>
<dbReference type="Gene3D" id="1.20.120.720">
    <property type="entry name" value="Myosin VI head, motor domain, U50 subdomain"/>
    <property type="match status" value="1"/>
</dbReference>
<keyword evidence="3 6" id="KW-0518">Myosin</keyword>
<dbReference type="GeneID" id="24920304"/>
<dbReference type="PROSITE" id="PS51456">
    <property type="entry name" value="MYOSIN_MOTOR"/>
    <property type="match status" value="1"/>
</dbReference>
<dbReference type="PANTHER" id="PTHR13140:SF706">
    <property type="entry name" value="DILUTE CLASS UNCONVENTIONAL MYOSIN, ISOFORM C"/>
    <property type="match status" value="1"/>
</dbReference>
<dbReference type="PRINTS" id="PR00193">
    <property type="entry name" value="MYOSINHEAVY"/>
</dbReference>
<keyword evidence="11" id="KW-1185">Reference proteome</keyword>
<keyword evidence="1 6" id="KW-0547">Nucleotide-binding</keyword>
<dbReference type="InterPro" id="IPR036961">
    <property type="entry name" value="Kinesin_motor_dom_sf"/>
</dbReference>
<evidence type="ECO:0000256" key="2">
    <source>
        <dbReference type="ARBA" id="ARBA00022840"/>
    </source>
</evidence>
<dbReference type="PROSITE" id="PS50020">
    <property type="entry name" value="WW_DOMAIN_2"/>
    <property type="match status" value="1"/>
</dbReference>
<dbReference type="GO" id="GO:0005737">
    <property type="term" value="C:cytoplasm"/>
    <property type="evidence" value="ECO:0007669"/>
    <property type="project" value="TreeGrafter"/>
</dbReference>
<dbReference type="GO" id="GO:0007015">
    <property type="term" value="P:actin filament organization"/>
    <property type="evidence" value="ECO:0007669"/>
    <property type="project" value="TreeGrafter"/>
</dbReference>
<dbReference type="SMART" id="SM00242">
    <property type="entry name" value="MYSc"/>
    <property type="match status" value="1"/>
</dbReference>
<dbReference type="InterPro" id="IPR036020">
    <property type="entry name" value="WW_dom_sf"/>
</dbReference>